<evidence type="ECO:0000256" key="3">
    <source>
        <dbReference type="ARBA" id="ARBA00022448"/>
    </source>
</evidence>
<protein>
    <recommendedName>
        <fullName evidence="7">NADH-quinone oxidoreductase subunit A</fullName>
        <ecNumber evidence="7">7.1.1.-</ecNumber>
    </recommendedName>
    <alternativeName>
        <fullName evidence="7">NADH dehydrogenase I subunit A</fullName>
    </alternativeName>
    <alternativeName>
        <fullName evidence="7">NDH-1 subunit A</fullName>
    </alternativeName>
    <alternativeName>
        <fullName evidence="7">NUO1</fullName>
    </alternativeName>
</protein>
<keyword evidence="7 8" id="KW-0520">NAD</keyword>
<dbReference type="GO" id="GO:0050136">
    <property type="term" value="F:NADH dehydrogenase (quinone) (non-electrogenic) activity"/>
    <property type="evidence" value="ECO:0007669"/>
    <property type="project" value="UniProtKB-UniRule"/>
</dbReference>
<reference evidence="9 10" key="1">
    <citation type="submission" date="2017-11" db="EMBL/GenBank/DDBJ databases">
        <title>Rhodohalobacter 15182 sp. nov., isolated from a salt lake.</title>
        <authorList>
            <person name="Han S."/>
        </authorList>
    </citation>
    <scope>NUCLEOTIDE SEQUENCE [LARGE SCALE GENOMIC DNA]</scope>
    <source>
        <strain evidence="9 10">15182</strain>
    </source>
</reference>
<dbReference type="InterPro" id="IPR000440">
    <property type="entry name" value="NADH_UbQ/plastoQ_OxRdtase_su3"/>
</dbReference>
<feature type="transmembrane region" description="Helical" evidence="7">
    <location>
        <begin position="6"/>
        <end position="25"/>
    </location>
</feature>
<comment type="similarity">
    <text evidence="2 7 8">Belongs to the complex I subunit 3 family.</text>
</comment>
<comment type="caution">
    <text evidence="9">The sequence shown here is derived from an EMBL/GenBank/DDBJ whole genome shotgun (WGS) entry which is preliminary data.</text>
</comment>
<keyword evidence="5 7" id="KW-1133">Transmembrane helix</keyword>
<dbReference type="Gene3D" id="1.20.58.1610">
    <property type="entry name" value="NADH:ubiquinone/plastoquinone oxidoreductase, chain 3"/>
    <property type="match status" value="1"/>
</dbReference>
<dbReference type="GO" id="GO:0008137">
    <property type="term" value="F:NADH dehydrogenase (ubiquinone) activity"/>
    <property type="evidence" value="ECO:0007669"/>
    <property type="project" value="InterPro"/>
</dbReference>
<evidence type="ECO:0000313" key="10">
    <source>
        <dbReference type="Proteomes" id="UP000233398"/>
    </source>
</evidence>
<evidence type="ECO:0000256" key="7">
    <source>
        <dbReference type="HAMAP-Rule" id="MF_01394"/>
    </source>
</evidence>
<dbReference type="HAMAP" id="MF_01394">
    <property type="entry name" value="NDH1_NuoA"/>
    <property type="match status" value="1"/>
</dbReference>
<evidence type="ECO:0000256" key="6">
    <source>
        <dbReference type="ARBA" id="ARBA00023136"/>
    </source>
</evidence>
<feature type="transmembrane region" description="Helical" evidence="7">
    <location>
        <begin position="60"/>
        <end position="81"/>
    </location>
</feature>
<evidence type="ECO:0000256" key="1">
    <source>
        <dbReference type="ARBA" id="ARBA00004141"/>
    </source>
</evidence>
<keyword evidence="7" id="KW-0830">Ubiquinone</keyword>
<keyword evidence="7" id="KW-1003">Cell membrane</keyword>
<comment type="catalytic activity">
    <reaction evidence="7 8">
        <text>a quinone + NADH + 5 H(+)(in) = a quinol + NAD(+) + 4 H(+)(out)</text>
        <dbReference type="Rhea" id="RHEA:57888"/>
        <dbReference type="ChEBI" id="CHEBI:15378"/>
        <dbReference type="ChEBI" id="CHEBI:24646"/>
        <dbReference type="ChEBI" id="CHEBI:57540"/>
        <dbReference type="ChEBI" id="CHEBI:57945"/>
        <dbReference type="ChEBI" id="CHEBI:132124"/>
    </reaction>
</comment>
<evidence type="ECO:0000256" key="8">
    <source>
        <dbReference type="RuleBase" id="RU003639"/>
    </source>
</evidence>
<dbReference type="EMBL" id="PISP01000001">
    <property type="protein sequence ID" value="PKD44982.1"/>
    <property type="molecule type" value="Genomic_DNA"/>
</dbReference>
<keyword evidence="4 7" id="KW-0812">Transmembrane</keyword>
<dbReference type="InterPro" id="IPR023043">
    <property type="entry name" value="NAD(P)H_OxRDtase_bac/plastid"/>
</dbReference>
<keyword evidence="7" id="KW-1278">Translocase</keyword>
<comment type="function">
    <text evidence="7">NDH-1 shuttles electrons from NADH, via FMN and iron-sulfur (Fe-S) centers, to quinones in the respiratory chain. The immediate electron acceptor for the enzyme in this species is believed to be ubiquinone. Couples the redox reaction to proton translocation (for every two electrons transferred, four hydrogen ions are translocated across the cytoplasmic membrane), and thus conserves the redox energy in a proton gradient.</text>
</comment>
<comment type="subcellular location">
    <subcellularLocation>
        <location evidence="7 8">Cell membrane</location>
        <topology evidence="7 8">Multi-pass membrane protein</topology>
    </subcellularLocation>
    <subcellularLocation>
        <location evidence="1">Membrane</location>
        <topology evidence="1">Multi-pass membrane protein</topology>
    </subcellularLocation>
</comment>
<sequence length="146" mass="16773">MIEDFGYVLLFLVTGALFVGVALFVSKLIRPDRPNAEKLLTYECGEIPFGNARVQFNNRFYIIGLMFLIFEVEILLLFPWATVFKDVGWLAFWAMFIFVSLIFIGFIYELGKGQLKWDIPRPIRPTYVEGVGVMEESEAETLKKSA</sequence>
<proteinExistence type="inferred from homology"/>
<gene>
    <name evidence="7" type="primary">nuoA</name>
    <name evidence="9" type="ORF">CWD77_05850</name>
</gene>
<evidence type="ECO:0000256" key="4">
    <source>
        <dbReference type="ARBA" id="ARBA00022692"/>
    </source>
</evidence>
<accession>A0A2N0VLB5</accession>
<keyword evidence="7 8" id="KW-0874">Quinone</keyword>
<feature type="transmembrane region" description="Helical" evidence="7">
    <location>
        <begin position="87"/>
        <end position="108"/>
    </location>
</feature>
<dbReference type="InterPro" id="IPR038430">
    <property type="entry name" value="NDAH_ubi_oxred_su3_sf"/>
</dbReference>
<evidence type="ECO:0000313" key="9">
    <source>
        <dbReference type="EMBL" id="PKD44982.1"/>
    </source>
</evidence>
<dbReference type="PANTHER" id="PTHR11058:SF9">
    <property type="entry name" value="NADH-UBIQUINONE OXIDOREDUCTASE CHAIN 3"/>
    <property type="match status" value="1"/>
</dbReference>
<dbReference type="RefSeq" id="WP_101072310.1">
    <property type="nucleotide sequence ID" value="NZ_PISP01000001.1"/>
</dbReference>
<keyword evidence="10" id="KW-1185">Reference proteome</keyword>
<dbReference type="Proteomes" id="UP000233398">
    <property type="component" value="Unassembled WGS sequence"/>
</dbReference>
<dbReference type="GO" id="GO:0005886">
    <property type="term" value="C:plasma membrane"/>
    <property type="evidence" value="ECO:0007669"/>
    <property type="project" value="UniProtKB-SubCell"/>
</dbReference>
<name>A0A2N0VLB5_9BACT</name>
<keyword evidence="6 7" id="KW-0472">Membrane</keyword>
<dbReference type="Pfam" id="PF00507">
    <property type="entry name" value="Oxidored_q4"/>
    <property type="match status" value="1"/>
</dbReference>
<dbReference type="EC" id="7.1.1.-" evidence="7"/>
<dbReference type="AlphaFoldDB" id="A0A2N0VLB5"/>
<keyword evidence="3 7" id="KW-0813">Transport</keyword>
<dbReference type="GO" id="GO:0048038">
    <property type="term" value="F:quinone binding"/>
    <property type="evidence" value="ECO:0007669"/>
    <property type="project" value="UniProtKB-KW"/>
</dbReference>
<dbReference type="PANTHER" id="PTHR11058">
    <property type="entry name" value="NADH-UBIQUINONE OXIDOREDUCTASE CHAIN 3"/>
    <property type="match status" value="1"/>
</dbReference>
<dbReference type="OrthoDB" id="9791970at2"/>
<comment type="subunit">
    <text evidence="7">NDH-1 is composed of 14 different subunits. Subunits NuoA, H, J, K, L, M, N constitute the membrane sector of the complex.</text>
</comment>
<evidence type="ECO:0000256" key="2">
    <source>
        <dbReference type="ARBA" id="ARBA00008472"/>
    </source>
</evidence>
<dbReference type="GO" id="GO:0030964">
    <property type="term" value="C:NADH dehydrogenase complex"/>
    <property type="evidence" value="ECO:0007669"/>
    <property type="project" value="TreeGrafter"/>
</dbReference>
<organism evidence="9 10">
    <name type="scientific">Rhodohalobacter barkolensis</name>
    <dbReference type="NCBI Taxonomy" id="2053187"/>
    <lineage>
        <taxon>Bacteria</taxon>
        <taxon>Pseudomonadati</taxon>
        <taxon>Balneolota</taxon>
        <taxon>Balneolia</taxon>
        <taxon>Balneolales</taxon>
        <taxon>Balneolaceae</taxon>
        <taxon>Rhodohalobacter</taxon>
    </lineage>
</organism>
<evidence type="ECO:0000256" key="5">
    <source>
        <dbReference type="ARBA" id="ARBA00022989"/>
    </source>
</evidence>